<dbReference type="OMA" id="QTTIDMY"/>
<dbReference type="CTD" id="9820995"/>
<evidence type="ECO:0000313" key="3">
    <source>
        <dbReference type="Proteomes" id="UP000008281"/>
    </source>
</evidence>
<evidence type="ECO:0000256" key="1">
    <source>
        <dbReference type="SAM" id="MobiDB-lite"/>
    </source>
</evidence>
<dbReference type="GeneID" id="9820995"/>
<gene>
    <name evidence="2" type="ORF">CRE_08003</name>
</gene>
<proteinExistence type="predicted"/>
<dbReference type="AlphaFoldDB" id="E3M3Q7"/>
<dbReference type="EMBL" id="DS268423">
    <property type="protein sequence ID" value="EFO90535.1"/>
    <property type="molecule type" value="Genomic_DNA"/>
</dbReference>
<organism evidence="3">
    <name type="scientific">Caenorhabditis remanei</name>
    <name type="common">Caenorhabditis vulgaris</name>
    <dbReference type="NCBI Taxonomy" id="31234"/>
    <lineage>
        <taxon>Eukaryota</taxon>
        <taxon>Metazoa</taxon>
        <taxon>Ecdysozoa</taxon>
        <taxon>Nematoda</taxon>
        <taxon>Chromadorea</taxon>
        <taxon>Rhabditida</taxon>
        <taxon>Rhabditina</taxon>
        <taxon>Rhabditomorpha</taxon>
        <taxon>Rhabditoidea</taxon>
        <taxon>Rhabditidae</taxon>
        <taxon>Peloderinae</taxon>
        <taxon>Caenorhabditis</taxon>
    </lineage>
</organism>
<reference evidence="2" key="1">
    <citation type="submission" date="2007-07" db="EMBL/GenBank/DDBJ databases">
        <title>PCAP assembly of the Caenorhabditis remanei genome.</title>
        <authorList>
            <consortium name="The Caenorhabditis remanei Sequencing Consortium"/>
            <person name="Wilson R.K."/>
        </authorList>
    </citation>
    <scope>NUCLEOTIDE SEQUENCE [LARGE SCALE GENOMIC DNA]</scope>
    <source>
        <strain evidence="2">PB4641</strain>
    </source>
</reference>
<protein>
    <submittedName>
        <fullName evidence="2">Uncharacterized protein</fullName>
    </submittedName>
</protein>
<name>E3M3Q7_CAERE</name>
<dbReference type="InParanoid" id="E3M3Q7"/>
<accession>E3M3Q7</accession>
<keyword evidence="3" id="KW-1185">Reference proteome</keyword>
<sequence length="85" mass="10595">MHNVSKIQRQIERSERRAEHYAELFHMQERNHGQKMKEMEDKLEEKTKENEKLQEENDRLKVELEKEKMKRSKQERADDDWEVLK</sequence>
<dbReference type="KEGG" id="crq:GCK72_000534"/>
<dbReference type="eggNOG" id="ENOG502RJ3T">
    <property type="taxonomic scope" value="Eukaryota"/>
</dbReference>
<feature type="region of interest" description="Disordered" evidence="1">
    <location>
        <begin position="66"/>
        <end position="85"/>
    </location>
</feature>
<dbReference type="Proteomes" id="UP000008281">
    <property type="component" value="Unassembled WGS sequence"/>
</dbReference>
<dbReference type="HOGENOM" id="CLU_2514793_0_0_1"/>
<dbReference type="RefSeq" id="XP_003109170.2">
    <property type="nucleotide sequence ID" value="XM_003109122.2"/>
</dbReference>
<evidence type="ECO:0000313" key="2">
    <source>
        <dbReference type="EMBL" id="EFO90535.1"/>
    </source>
</evidence>
<feature type="region of interest" description="Disordered" evidence="1">
    <location>
        <begin position="25"/>
        <end position="60"/>
    </location>
</feature>